<evidence type="ECO:0000313" key="3">
    <source>
        <dbReference type="Proteomes" id="UP000033054"/>
    </source>
</evidence>
<dbReference type="OrthoDB" id="838623at2"/>
<dbReference type="HOGENOM" id="CLU_1936794_0_0_10"/>
<organism evidence="2 3">
    <name type="scientific">Spirosoma radiotolerans</name>
    <dbReference type="NCBI Taxonomy" id="1379870"/>
    <lineage>
        <taxon>Bacteria</taxon>
        <taxon>Pseudomonadati</taxon>
        <taxon>Bacteroidota</taxon>
        <taxon>Cytophagia</taxon>
        <taxon>Cytophagales</taxon>
        <taxon>Cytophagaceae</taxon>
        <taxon>Spirosoma</taxon>
    </lineage>
</organism>
<sequence length="130" mass="14187">MKKSILIILVLALGCQSTSTVDPAPVLEEDKPIILPASTCASSLTLDAQVTQREGRVGYRDDLNLYYINVYLGGIDTSLTGLVCNMPDELKTVNQSVIFDGAYYTDVKMPSPRLGGESIRYLVLTSVKKK</sequence>
<accession>A0A0E3V7Q2</accession>
<dbReference type="EMBL" id="CP010429">
    <property type="protein sequence ID" value="AKD55636.1"/>
    <property type="molecule type" value="Genomic_DNA"/>
</dbReference>
<dbReference type="PATRIC" id="fig|1379870.5.peg.2766"/>
<name>A0A0E3V7Q2_9BACT</name>
<gene>
    <name evidence="2" type="ORF">SD10_12740</name>
</gene>
<dbReference type="PROSITE" id="PS51257">
    <property type="entry name" value="PROKAR_LIPOPROTEIN"/>
    <property type="match status" value="1"/>
</dbReference>
<evidence type="ECO:0000313" key="2">
    <source>
        <dbReference type="EMBL" id="AKD55636.1"/>
    </source>
</evidence>
<feature type="chain" id="PRO_5002413959" description="Lipoprotein" evidence="1">
    <location>
        <begin position="24"/>
        <end position="130"/>
    </location>
</feature>
<dbReference type="AlphaFoldDB" id="A0A0E3V7Q2"/>
<protein>
    <recommendedName>
        <fullName evidence="4">Lipoprotein</fullName>
    </recommendedName>
</protein>
<evidence type="ECO:0000256" key="1">
    <source>
        <dbReference type="SAM" id="SignalP"/>
    </source>
</evidence>
<evidence type="ECO:0008006" key="4">
    <source>
        <dbReference type="Google" id="ProtNLM"/>
    </source>
</evidence>
<feature type="signal peptide" evidence="1">
    <location>
        <begin position="1"/>
        <end position="23"/>
    </location>
</feature>
<proteinExistence type="predicted"/>
<dbReference type="KEGG" id="srd:SD10_12740"/>
<dbReference type="RefSeq" id="WP_046574132.1">
    <property type="nucleotide sequence ID" value="NZ_CP010429.1"/>
</dbReference>
<keyword evidence="1" id="KW-0732">Signal</keyword>
<dbReference type="Proteomes" id="UP000033054">
    <property type="component" value="Chromosome"/>
</dbReference>
<keyword evidence="3" id="KW-1185">Reference proteome</keyword>
<reference evidence="2 3" key="1">
    <citation type="journal article" date="2014" name="Curr. Microbiol.">
        <title>Spirosoma radiotolerans sp. nov., a gamma-radiation-resistant bacterium isolated from gamma ray-irradiated soil.</title>
        <authorList>
            <person name="Lee J.J."/>
            <person name="Srinivasan S."/>
            <person name="Lim S."/>
            <person name="Joe M."/>
            <person name="Im S."/>
            <person name="Bae S.I."/>
            <person name="Park K.R."/>
            <person name="Han J.H."/>
            <person name="Park S.H."/>
            <person name="Joo B.M."/>
            <person name="Park S.J."/>
            <person name="Kim M.K."/>
        </authorList>
    </citation>
    <scope>NUCLEOTIDE SEQUENCE [LARGE SCALE GENOMIC DNA]</scope>
    <source>
        <strain evidence="2 3">DG5A</strain>
    </source>
</reference>